<dbReference type="OrthoDB" id="1149022at2"/>
<dbReference type="EMBL" id="RRCO01000006">
    <property type="protein sequence ID" value="RRJ24485.1"/>
    <property type="molecule type" value="Genomic_DNA"/>
</dbReference>
<comment type="caution">
    <text evidence="1">The sequence shown here is derived from an EMBL/GenBank/DDBJ whole genome shotgun (WGS) entry which is preliminary data.</text>
</comment>
<dbReference type="Proteomes" id="UP000272490">
    <property type="component" value="Unassembled WGS sequence"/>
</dbReference>
<accession>A0A3P3QTP2</accession>
<organism evidence="1 2">
    <name type="scientific">Lachnoanaerobaculum gingivalis</name>
    <dbReference type="NCBI Taxonomy" id="2490855"/>
    <lineage>
        <taxon>Bacteria</taxon>
        <taxon>Bacillati</taxon>
        <taxon>Bacillota</taxon>
        <taxon>Clostridia</taxon>
        <taxon>Lachnospirales</taxon>
        <taxon>Lachnospiraceae</taxon>
        <taxon>Lachnoanaerobaculum</taxon>
    </lineage>
</organism>
<evidence type="ECO:0000313" key="1">
    <source>
        <dbReference type="EMBL" id="RRJ24485.1"/>
    </source>
</evidence>
<proteinExistence type="predicted"/>
<reference evidence="1 2" key="1">
    <citation type="submission" date="2018-11" db="EMBL/GenBank/DDBJ databases">
        <title>Genome sequencing of Lachnoanaerobaculum sp. KCOM 2030 (= ChDC B114).</title>
        <authorList>
            <person name="Kook J.-K."/>
            <person name="Park S.-N."/>
            <person name="Lim Y.K."/>
        </authorList>
    </citation>
    <scope>NUCLEOTIDE SEQUENCE [LARGE SCALE GENOMIC DNA]</scope>
    <source>
        <strain evidence="1 2">KCOM 2030</strain>
    </source>
</reference>
<protein>
    <submittedName>
        <fullName evidence="1">Uncharacterized protein</fullName>
    </submittedName>
</protein>
<dbReference type="AlphaFoldDB" id="A0A3P3QTP2"/>
<evidence type="ECO:0000313" key="2">
    <source>
        <dbReference type="Proteomes" id="UP000272490"/>
    </source>
</evidence>
<gene>
    <name evidence="1" type="ORF">EHV10_11890</name>
</gene>
<sequence>MNIDFNKIAEFCVTKNQKKKIAILQKKFSFNNSKSREALTDLISSLCVNKIYEPFKIIIPAILQVRFEEDFEIWGDVEYIIGLLNESPIISSDQKKQSFELLKSVTEYKSQKGAQEGLDNYFARHLSLYFVEEGMENVKEAIEDDDLELEYFMRLGLLSSASVVKIICNSTNDLLEKQMNEIILKQIQALHEEKLLKYS</sequence>
<dbReference type="RefSeq" id="WP_128674828.1">
    <property type="nucleotide sequence ID" value="NZ_RRCO01000006.1"/>
</dbReference>
<keyword evidence="2" id="KW-1185">Reference proteome</keyword>
<name>A0A3P3QTP2_9FIRM</name>